<keyword evidence="5" id="KW-0482">Metalloprotease</keyword>
<reference evidence="7 8" key="1">
    <citation type="submission" date="2018-10" db="EMBL/GenBank/DDBJ databases">
        <title>Co-occurring genomic capacity for anaerobic methane metabolism and dissimilatory sulfite reduction discovered in the Korarchaeota.</title>
        <authorList>
            <person name="Mckay L.J."/>
            <person name="Dlakic M."/>
            <person name="Fields M.W."/>
            <person name="Delmont T.O."/>
            <person name="Eren A.M."/>
            <person name="Jay Z.J."/>
            <person name="Klingelsmith K.B."/>
            <person name="Rusch D.B."/>
            <person name="Inskeep W.P."/>
        </authorList>
    </citation>
    <scope>NUCLEOTIDE SEQUENCE [LARGE SCALE GENOMIC DNA]</scope>
    <source>
        <strain evidence="7 8">WS</strain>
    </source>
</reference>
<dbReference type="InterPro" id="IPR028090">
    <property type="entry name" value="JAB_dom_prok"/>
</dbReference>
<keyword evidence="4" id="KW-0862">Zinc</keyword>
<dbReference type="SUPFAM" id="SSF102712">
    <property type="entry name" value="JAB1/MPN domain"/>
    <property type="match status" value="1"/>
</dbReference>
<protein>
    <submittedName>
        <fullName evidence="7">M67 family peptidase</fullName>
    </submittedName>
</protein>
<gene>
    <name evidence="7" type="ORF">D9Q81_00925</name>
</gene>
<dbReference type="InterPro" id="IPR051929">
    <property type="entry name" value="VirAsm_ModProt"/>
</dbReference>
<dbReference type="CDD" id="cd08070">
    <property type="entry name" value="MPN_like"/>
    <property type="match status" value="1"/>
</dbReference>
<dbReference type="Pfam" id="PF14464">
    <property type="entry name" value="Prok-JAB"/>
    <property type="match status" value="1"/>
</dbReference>
<keyword evidence="2" id="KW-0479">Metal-binding</keyword>
<evidence type="ECO:0000256" key="4">
    <source>
        <dbReference type="ARBA" id="ARBA00022833"/>
    </source>
</evidence>
<dbReference type="SMART" id="SM00232">
    <property type="entry name" value="JAB_MPN"/>
    <property type="match status" value="1"/>
</dbReference>
<evidence type="ECO:0000256" key="1">
    <source>
        <dbReference type="ARBA" id="ARBA00022670"/>
    </source>
</evidence>
<dbReference type="Proteomes" id="UP000278149">
    <property type="component" value="Unassembled WGS sequence"/>
</dbReference>
<dbReference type="InterPro" id="IPR000555">
    <property type="entry name" value="JAMM/MPN+_dom"/>
</dbReference>
<organism evidence="7 8">
    <name type="scientific">Candidatus Korarchaeum cryptofilum</name>
    <dbReference type="NCBI Taxonomy" id="498846"/>
    <lineage>
        <taxon>Archaea</taxon>
        <taxon>Thermoproteota</taxon>
        <taxon>Candidatus Korarchaeia</taxon>
        <taxon>Candidatus Korarchaeales</taxon>
        <taxon>Candidatus Korarchaeaceae</taxon>
        <taxon>Candidatus Korarchaeum</taxon>
    </lineage>
</organism>
<dbReference type="InterPro" id="IPR037518">
    <property type="entry name" value="MPN"/>
</dbReference>
<dbReference type="EMBL" id="RCOR01000006">
    <property type="protein sequence ID" value="RSN70601.1"/>
    <property type="molecule type" value="Genomic_DNA"/>
</dbReference>
<feature type="domain" description="MPN" evidence="6">
    <location>
        <begin position="8"/>
        <end position="139"/>
    </location>
</feature>
<name>A0A3R9QTB7_9CREN</name>
<dbReference type="AlphaFoldDB" id="A0A3R9QTB7"/>
<evidence type="ECO:0000313" key="7">
    <source>
        <dbReference type="EMBL" id="RSN70601.1"/>
    </source>
</evidence>
<dbReference type="GO" id="GO:0008270">
    <property type="term" value="F:zinc ion binding"/>
    <property type="evidence" value="ECO:0007669"/>
    <property type="project" value="TreeGrafter"/>
</dbReference>
<dbReference type="GO" id="GO:0006508">
    <property type="term" value="P:proteolysis"/>
    <property type="evidence" value="ECO:0007669"/>
    <property type="project" value="UniProtKB-KW"/>
</dbReference>
<dbReference type="GO" id="GO:0008235">
    <property type="term" value="F:metalloexopeptidase activity"/>
    <property type="evidence" value="ECO:0007669"/>
    <property type="project" value="TreeGrafter"/>
</dbReference>
<evidence type="ECO:0000256" key="2">
    <source>
        <dbReference type="ARBA" id="ARBA00022723"/>
    </source>
</evidence>
<accession>A0A3R9QTB7</accession>
<evidence type="ECO:0000256" key="5">
    <source>
        <dbReference type="ARBA" id="ARBA00023049"/>
    </source>
</evidence>
<evidence type="ECO:0000256" key="3">
    <source>
        <dbReference type="ARBA" id="ARBA00022801"/>
    </source>
</evidence>
<dbReference type="Gene3D" id="3.40.140.10">
    <property type="entry name" value="Cytidine Deaminase, domain 2"/>
    <property type="match status" value="1"/>
</dbReference>
<dbReference type="PANTHER" id="PTHR34858">
    <property type="entry name" value="CYSO-CYSTEINE PEPTIDASE"/>
    <property type="match status" value="1"/>
</dbReference>
<sequence length="139" mass="15359">MGVKPLRVEIPRHIIEEILRHSMEEMPREACGLLVGHIEGSRVIVKGIHRAGNISGSQLLYEVDPQDIYRAIKEAESSGLELIGVYHSHPVGAPTPSKIDEERAIPGFIYLIVSGSGDFKAFKLSGSRFEELEISEHTS</sequence>
<proteinExistence type="predicted"/>
<keyword evidence="1" id="KW-0645">Protease</keyword>
<comment type="caution">
    <text evidence="7">The sequence shown here is derived from an EMBL/GenBank/DDBJ whole genome shotgun (WGS) entry which is preliminary data.</text>
</comment>
<dbReference type="FunFam" id="3.40.140.10:FF:000085">
    <property type="entry name" value="Mov34/MPN/PAD-1 family protein"/>
    <property type="match status" value="1"/>
</dbReference>
<evidence type="ECO:0000313" key="8">
    <source>
        <dbReference type="Proteomes" id="UP000278149"/>
    </source>
</evidence>
<dbReference type="PROSITE" id="PS50249">
    <property type="entry name" value="MPN"/>
    <property type="match status" value="1"/>
</dbReference>
<dbReference type="PANTHER" id="PTHR34858:SF1">
    <property type="entry name" value="CYSO-CYSTEINE PEPTIDASE"/>
    <property type="match status" value="1"/>
</dbReference>
<keyword evidence="3" id="KW-0378">Hydrolase</keyword>
<evidence type="ECO:0000259" key="6">
    <source>
        <dbReference type="PROSITE" id="PS50249"/>
    </source>
</evidence>